<evidence type="ECO:0000256" key="2">
    <source>
        <dbReference type="ARBA" id="ARBA00007069"/>
    </source>
</evidence>
<dbReference type="NCBIfam" id="TIGR02138">
    <property type="entry name" value="phosphate_pstC"/>
    <property type="match status" value="1"/>
</dbReference>
<dbReference type="CDD" id="cd06261">
    <property type="entry name" value="TM_PBP2"/>
    <property type="match status" value="1"/>
</dbReference>
<keyword evidence="7 9" id="KW-1133">Transmembrane helix</keyword>
<comment type="caution">
    <text evidence="10">Lacks conserved residue(s) required for the propagation of feature annotation.</text>
</comment>
<dbReference type="GO" id="GO:0005315">
    <property type="term" value="F:phosphate transmembrane transporter activity"/>
    <property type="evidence" value="ECO:0007669"/>
    <property type="project" value="InterPro"/>
</dbReference>
<dbReference type="PANTHER" id="PTHR30425:SF1">
    <property type="entry name" value="PHOSPHATE TRANSPORT SYSTEM PERMEASE PROTEIN PSTC"/>
    <property type="match status" value="1"/>
</dbReference>
<comment type="subcellular location">
    <subcellularLocation>
        <location evidence="1 9">Cell membrane</location>
        <topology evidence="1 9">Multi-pass membrane protein</topology>
    </subcellularLocation>
</comment>
<keyword evidence="6 9" id="KW-0812">Transmembrane</keyword>
<name>A0A4R3KNL4_9SPHI</name>
<evidence type="ECO:0000313" key="12">
    <source>
        <dbReference type="EMBL" id="TCS86101.1"/>
    </source>
</evidence>
<accession>A0A4R3KNL4</accession>
<evidence type="ECO:0000256" key="6">
    <source>
        <dbReference type="ARBA" id="ARBA00022692"/>
    </source>
</evidence>
<reference evidence="12 13" key="1">
    <citation type="submission" date="2019-03" db="EMBL/GenBank/DDBJ databases">
        <title>Genomic Encyclopedia of Type Strains, Phase IV (KMG-IV): sequencing the most valuable type-strain genomes for metagenomic binning, comparative biology and taxonomic classification.</title>
        <authorList>
            <person name="Goeker M."/>
        </authorList>
    </citation>
    <scope>NUCLEOTIDE SEQUENCE [LARGE SCALE GENOMIC DNA]</scope>
    <source>
        <strain evidence="12 13">DSM 21100</strain>
    </source>
</reference>
<evidence type="ECO:0000256" key="4">
    <source>
        <dbReference type="ARBA" id="ARBA00022475"/>
    </source>
</evidence>
<dbReference type="InterPro" id="IPR035906">
    <property type="entry name" value="MetI-like_sf"/>
</dbReference>
<evidence type="ECO:0000256" key="1">
    <source>
        <dbReference type="ARBA" id="ARBA00004651"/>
    </source>
</evidence>
<proteinExistence type="inferred from homology"/>
<dbReference type="AlphaFoldDB" id="A0A4R3KNL4"/>
<evidence type="ECO:0000256" key="9">
    <source>
        <dbReference type="RuleBase" id="RU363032"/>
    </source>
</evidence>
<feature type="domain" description="ABC transmembrane type-1" evidence="11">
    <location>
        <begin position="68"/>
        <end position="284"/>
    </location>
</feature>
<dbReference type="PROSITE" id="PS50928">
    <property type="entry name" value="ABC_TM1"/>
    <property type="match status" value="1"/>
</dbReference>
<comment type="caution">
    <text evidence="12">The sequence shown here is derived from an EMBL/GenBank/DDBJ whole genome shotgun (WGS) entry which is preliminary data.</text>
</comment>
<dbReference type="GO" id="GO:0006817">
    <property type="term" value="P:phosphate ion transport"/>
    <property type="evidence" value="ECO:0007669"/>
    <property type="project" value="UniProtKB-KW"/>
</dbReference>
<dbReference type="InterPro" id="IPR011864">
    <property type="entry name" value="Phosphate_PstC"/>
</dbReference>
<dbReference type="Proteomes" id="UP000295807">
    <property type="component" value="Unassembled WGS sequence"/>
</dbReference>
<evidence type="ECO:0000256" key="8">
    <source>
        <dbReference type="ARBA" id="ARBA00023136"/>
    </source>
</evidence>
<dbReference type="PANTHER" id="PTHR30425">
    <property type="entry name" value="PHOSPHATE TRANSPORT SYSTEM PERMEASE PROTEIN PST"/>
    <property type="match status" value="1"/>
</dbReference>
<feature type="transmembrane region" description="Helical" evidence="9">
    <location>
        <begin position="145"/>
        <end position="169"/>
    </location>
</feature>
<evidence type="ECO:0000256" key="5">
    <source>
        <dbReference type="ARBA" id="ARBA00022592"/>
    </source>
</evidence>
<evidence type="ECO:0000256" key="10">
    <source>
        <dbReference type="RuleBase" id="RU363054"/>
    </source>
</evidence>
<keyword evidence="13" id="KW-1185">Reference proteome</keyword>
<dbReference type="Pfam" id="PF00528">
    <property type="entry name" value="BPD_transp_1"/>
    <property type="match status" value="1"/>
</dbReference>
<dbReference type="RefSeq" id="WP_207910315.1">
    <property type="nucleotide sequence ID" value="NZ_CP042432.1"/>
</dbReference>
<keyword evidence="3 9" id="KW-0813">Transport</keyword>
<evidence type="ECO:0000313" key="13">
    <source>
        <dbReference type="Proteomes" id="UP000295807"/>
    </source>
</evidence>
<comment type="function">
    <text evidence="10">Part of the binding-protein-dependent transport system for phosphate; probably responsible for the translocation of the substrate across the membrane.</text>
</comment>
<evidence type="ECO:0000256" key="3">
    <source>
        <dbReference type="ARBA" id="ARBA00022448"/>
    </source>
</evidence>
<dbReference type="GO" id="GO:0005886">
    <property type="term" value="C:plasma membrane"/>
    <property type="evidence" value="ECO:0007669"/>
    <property type="project" value="UniProtKB-SubCell"/>
</dbReference>
<dbReference type="InterPro" id="IPR000515">
    <property type="entry name" value="MetI-like"/>
</dbReference>
<dbReference type="EMBL" id="SMAD01000009">
    <property type="protein sequence ID" value="TCS86101.1"/>
    <property type="molecule type" value="Genomic_DNA"/>
</dbReference>
<evidence type="ECO:0000256" key="7">
    <source>
        <dbReference type="ARBA" id="ARBA00022989"/>
    </source>
</evidence>
<sequence>MIGRQLIDKLSSGWMLVCTSLLLLLPLAIGTGLLAKSIPVLEHQSFFSLLSSAQWSPMEEKFGFYPFIISSVMVTVLSFAMAGPICLLAAIYLTQYARPVLLRIMHPVIDILAGIPSVVYGVWGILVIVPLVADYIAPLAGSQLTGYSILAGGIVLAVMCIPYMLNLLIEVFRNIPRELNEASLSLGATRWETIKFVLVRKGMTGIISAFGLGISKALGETIAVLMVVGNVVQVPGNLLEAGYPLPALIANNYGEMMSIPLYDSALMLSALVLFLIIFLFNSLSRYLIYKTELT</sequence>
<organism evidence="12 13">
    <name type="scientific">Anseongella ginsenosidimutans</name>
    <dbReference type="NCBI Taxonomy" id="496056"/>
    <lineage>
        <taxon>Bacteria</taxon>
        <taxon>Pseudomonadati</taxon>
        <taxon>Bacteroidota</taxon>
        <taxon>Sphingobacteriia</taxon>
        <taxon>Sphingobacteriales</taxon>
        <taxon>Sphingobacteriaceae</taxon>
        <taxon>Anseongella</taxon>
    </lineage>
</organism>
<gene>
    <name evidence="12" type="ORF">EDD80_109130</name>
</gene>
<feature type="transmembrane region" description="Helical" evidence="9">
    <location>
        <begin position="111"/>
        <end position="133"/>
    </location>
</feature>
<feature type="transmembrane region" description="Helical" evidence="9">
    <location>
        <begin position="64"/>
        <end position="90"/>
    </location>
</feature>
<feature type="transmembrane region" description="Helical" evidence="9">
    <location>
        <begin position="265"/>
        <end position="288"/>
    </location>
</feature>
<protein>
    <recommendedName>
        <fullName evidence="10">Phosphate transport system permease protein</fullName>
    </recommendedName>
</protein>
<dbReference type="InterPro" id="IPR051124">
    <property type="entry name" value="Phosphate_Transport_Permease"/>
</dbReference>
<keyword evidence="5 10" id="KW-0592">Phosphate transport</keyword>
<comment type="similarity">
    <text evidence="2 10">Belongs to the binding-protein-dependent transport system permease family. CysTW subfamily.</text>
</comment>
<dbReference type="SUPFAM" id="SSF161098">
    <property type="entry name" value="MetI-like"/>
    <property type="match status" value="1"/>
</dbReference>
<dbReference type="Gene3D" id="1.10.3720.10">
    <property type="entry name" value="MetI-like"/>
    <property type="match status" value="1"/>
</dbReference>
<keyword evidence="4 10" id="KW-1003">Cell membrane</keyword>
<keyword evidence="8 9" id="KW-0472">Membrane</keyword>
<evidence type="ECO:0000259" key="11">
    <source>
        <dbReference type="PROSITE" id="PS50928"/>
    </source>
</evidence>